<evidence type="ECO:0000256" key="17">
    <source>
        <dbReference type="ARBA" id="ARBA00045657"/>
    </source>
</evidence>
<dbReference type="PANTHER" id="PTHR31463">
    <property type="entry name" value="MACROPHAGE-EXPRESSED GENE 1 PROTEIN"/>
    <property type="match status" value="1"/>
</dbReference>
<evidence type="ECO:0000256" key="20">
    <source>
        <dbReference type="SAM" id="Phobius"/>
    </source>
</evidence>
<comment type="function">
    <text evidence="18">Pore-forming protein involved in both innate and adaptive immunity. Plays a central role in antigen cross-presentation in dendritic cells by forming a pore in antigen-containing compartments, thereby promoting delivery of antigens for cross-presentation. Also involved in innate immune response following bacterial infection; shows antibacterial activity against a wide spectrum of Gram-positive, Gram-negative and acid-fast bacteria. Reduces the viability of the intracytosolic pathogen L.monocytogenes by inhibiting acidification of the phagocytic vacuole of host cells which restricts bacterial translocation from the vacuole to the cytosol. Required for the antibacterial activity of reactive oxygen species and nitric oxide.</text>
</comment>
<sequence length="722" mass="80230">MSHFMDIFRSLVFIFWTSWALESHPVQPSSASGFQECRQTLGRPALEVLPGGGWDNLQNRAMGRVIHLNYSLCRTTEDGAYLIPNDVFTIPLKETYLELNSEIIESWMDYQSATSASINAELSTSFINGKFSSDFRWMKTHQVKDQTVTTRVQVRNRMYTVKFDPAARFDEGFQQQLVAIASHLENNQTRAADYLAEILVLNYGTHVITGVDAGASLIQEDQVRSTFVKDSKFMRSSITAAAGVSFHKVVNFQSSLSVGIDDSFIKQYEANRTNSRVESIGGLPFYPGITLKTWQESIPNRLVAIDRFGLPLEFFITPEKLPGLPNPIVKRLSKTVASAITRYYTFNTYPGCTNAASPNFNFYANMDDGTCEGTGNNFTFGGAYQVCAQLEGPDAATLCAGLAQRNPLTGAYSCPTGYISIQLGSQELEEGYNHWDCHNDCFVWKLFCKRVCKDIFTLSKVQFSTYWCAATGIVPKNSGFLFGGLFSTKNNNPMTNAQSCPSMYYQLKLFDQLKVCVSRDERGQRYSVPFGGFFSCQVGNPLVGFHNGTDNDPYPKRCPTGFSQHLALISDGCEVDYCVPAGRFTEGSLPQARLPPFNRKPTINLIDTDTILVMNSNSGQTWIKDSQTHLWKIGNPDEVYHSMKKSMTTGESLSNGEVAGVALIATVGLVSLISLVICGCRRYKKKGYHEIGEEESAMISSSPDGLRNETVDMPQQQESPIV</sequence>
<feature type="transmembrane region" description="Helical" evidence="20">
    <location>
        <begin position="658"/>
        <end position="678"/>
    </location>
</feature>
<dbReference type="GO" id="GO:0050830">
    <property type="term" value="P:defense response to Gram-positive bacterium"/>
    <property type="evidence" value="ECO:0007669"/>
    <property type="project" value="Ensembl"/>
</dbReference>
<feature type="signal peptide" evidence="21">
    <location>
        <begin position="1"/>
        <end position="20"/>
    </location>
</feature>
<comment type="similarity">
    <text evidence="2">Belongs to the MPEG1 family.</text>
</comment>
<evidence type="ECO:0000256" key="3">
    <source>
        <dbReference type="ARBA" id="ARBA00021365"/>
    </source>
</evidence>
<evidence type="ECO:0000256" key="19">
    <source>
        <dbReference type="SAM" id="MobiDB-lite"/>
    </source>
</evidence>
<dbReference type="STRING" id="28377.ENSACAP00000006566"/>
<keyword evidence="8" id="KW-0832">Ubl conjugation</keyword>
<evidence type="ECO:0000256" key="9">
    <source>
        <dbReference type="ARBA" id="ARBA00022859"/>
    </source>
</evidence>
<keyword evidence="12 20" id="KW-0472">Membrane</keyword>
<evidence type="ECO:0000256" key="6">
    <source>
        <dbReference type="ARBA" id="ARBA00022692"/>
    </source>
</evidence>
<gene>
    <name evidence="23" type="primary">MPEG1</name>
</gene>
<evidence type="ECO:0000256" key="16">
    <source>
        <dbReference type="ARBA" id="ARBA00030728"/>
    </source>
</evidence>
<dbReference type="GO" id="GO:0002250">
    <property type="term" value="P:adaptive immune response"/>
    <property type="evidence" value="ECO:0007669"/>
    <property type="project" value="UniProtKB-KW"/>
</dbReference>
<dbReference type="InterPro" id="IPR020864">
    <property type="entry name" value="MACPF"/>
</dbReference>
<feature type="compositionally biased region" description="Polar residues" evidence="19">
    <location>
        <begin position="713"/>
        <end position="722"/>
    </location>
</feature>
<evidence type="ECO:0000313" key="24">
    <source>
        <dbReference type="Proteomes" id="UP000001646"/>
    </source>
</evidence>
<dbReference type="GO" id="GO:0061474">
    <property type="term" value="C:phagolysosome membrane"/>
    <property type="evidence" value="ECO:0007669"/>
    <property type="project" value="Ensembl"/>
</dbReference>
<evidence type="ECO:0000256" key="14">
    <source>
        <dbReference type="ARBA" id="ARBA00023180"/>
    </source>
</evidence>
<evidence type="ECO:0000313" key="23">
    <source>
        <dbReference type="Ensembl" id="ENSACAP00000006566.3"/>
    </source>
</evidence>
<evidence type="ECO:0000256" key="1">
    <source>
        <dbReference type="ARBA" id="ARBA00004265"/>
    </source>
</evidence>
<evidence type="ECO:0000256" key="5">
    <source>
        <dbReference type="ARBA" id="ARBA00022588"/>
    </source>
</evidence>
<evidence type="ECO:0000256" key="11">
    <source>
        <dbReference type="ARBA" id="ARBA00023130"/>
    </source>
</evidence>
<dbReference type="HOGENOM" id="CLU_023578_1_0_1"/>
<keyword evidence="13" id="KW-1015">Disulfide bond</keyword>
<feature type="domain" description="MACPF" evidence="22">
    <location>
        <begin position="33"/>
        <end position="347"/>
    </location>
</feature>
<feature type="region of interest" description="Disordered" evidence="19">
    <location>
        <begin position="694"/>
        <end position="722"/>
    </location>
</feature>
<dbReference type="Proteomes" id="UP000001646">
    <property type="component" value="Chromosome 1"/>
</dbReference>
<dbReference type="CDD" id="cd22579">
    <property type="entry name" value="MPEG1_P2"/>
    <property type="match status" value="1"/>
</dbReference>
<comment type="function">
    <text evidence="17">Pore-forming protein that plays a central role in antigen cross-presentation in dendritic cells by mediating delivery of antigens for cross-presentation. Dendritic cells bridge innate and adaptive immunity by capturing exogenous antigens on MHC class-I molecules and presenting them to naive CD8(+) T-cells. Acts by forming a pore in antigen-containing compartments, promoting the release of antigens into the cytosol, enabling generation of MHCI:peptide complexes and T-cell priming.</text>
</comment>
<keyword evidence="24" id="KW-1185">Reference proteome</keyword>
<dbReference type="GO" id="GO:0002479">
    <property type="term" value="P:antigen processing and presentation of exogenous peptide antigen via MHC class I, TAP-dependent"/>
    <property type="evidence" value="ECO:0007669"/>
    <property type="project" value="Ensembl"/>
</dbReference>
<proteinExistence type="inferred from homology"/>
<dbReference type="GeneID" id="100565090"/>
<organism evidence="23 24">
    <name type="scientific">Anolis carolinensis</name>
    <name type="common">Green anole</name>
    <name type="synonym">American chameleon</name>
    <dbReference type="NCBI Taxonomy" id="28377"/>
    <lineage>
        <taxon>Eukaryota</taxon>
        <taxon>Metazoa</taxon>
        <taxon>Chordata</taxon>
        <taxon>Craniata</taxon>
        <taxon>Vertebrata</taxon>
        <taxon>Euteleostomi</taxon>
        <taxon>Lepidosauria</taxon>
        <taxon>Squamata</taxon>
        <taxon>Bifurcata</taxon>
        <taxon>Unidentata</taxon>
        <taxon>Episquamata</taxon>
        <taxon>Toxicofera</taxon>
        <taxon>Iguania</taxon>
        <taxon>Dactyloidae</taxon>
        <taxon>Anolis</taxon>
    </lineage>
</organism>
<evidence type="ECO:0000256" key="13">
    <source>
        <dbReference type="ARBA" id="ARBA00023157"/>
    </source>
</evidence>
<evidence type="ECO:0000256" key="10">
    <source>
        <dbReference type="ARBA" id="ARBA00022989"/>
    </source>
</evidence>
<dbReference type="GeneTree" id="ENSGT00390000008048"/>
<evidence type="ECO:0000256" key="12">
    <source>
        <dbReference type="ARBA" id="ARBA00023136"/>
    </source>
</evidence>
<dbReference type="Pfam" id="PF01823">
    <property type="entry name" value="MACPF"/>
    <property type="match status" value="1"/>
</dbReference>
<dbReference type="eggNOG" id="ENOG502QRKR">
    <property type="taxonomic scope" value="Eukaryota"/>
</dbReference>
<dbReference type="SMART" id="SM00457">
    <property type="entry name" value="MACPF"/>
    <property type="match status" value="1"/>
</dbReference>
<dbReference type="Bgee" id="ENSACAG00000006729">
    <property type="expression patterns" value="Expressed in adrenal gland and 3 other cell types or tissues"/>
</dbReference>
<dbReference type="PROSITE" id="PS51412">
    <property type="entry name" value="MACPF_2"/>
    <property type="match status" value="1"/>
</dbReference>
<dbReference type="GO" id="GO:0050829">
    <property type="term" value="P:defense response to Gram-negative bacterium"/>
    <property type="evidence" value="ECO:0007669"/>
    <property type="project" value="Ensembl"/>
</dbReference>
<evidence type="ECO:0000256" key="18">
    <source>
        <dbReference type="ARBA" id="ARBA00045689"/>
    </source>
</evidence>
<dbReference type="CTD" id="219972"/>
<evidence type="ECO:0000256" key="7">
    <source>
        <dbReference type="ARBA" id="ARBA00022729"/>
    </source>
</evidence>
<dbReference type="InParanoid" id="G1KFN1"/>
<comment type="subcellular location">
    <subcellularLocation>
        <location evidence="1">Cytoplasmic vesicle</location>
        <location evidence="1">Phagosome membrane</location>
        <topology evidence="1">Multi-pass membrane protein</topology>
    </subcellularLocation>
</comment>
<dbReference type="OrthoDB" id="5950457at2759"/>
<keyword evidence="7 21" id="KW-0732">Signal</keyword>
<evidence type="ECO:0000256" key="15">
    <source>
        <dbReference type="ARBA" id="ARBA00023329"/>
    </source>
</evidence>
<dbReference type="KEGG" id="acs:100565090"/>
<keyword evidence="9" id="KW-0391">Immunity</keyword>
<name>G1KFN1_ANOCA</name>
<evidence type="ECO:0000256" key="8">
    <source>
        <dbReference type="ARBA" id="ARBA00022843"/>
    </source>
</evidence>
<reference evidence="23 24" key="1">
    <citation type="submission" date="2009-12" db="EMBL/GenBank/DDBJ databases">
        <title>The Genome Sequence of Anolis carolinensis (Green Anole Lizard).</title>
        <authorList>
            <consortium name="The Genome Sequencing Platform"/>
            <person name="Di Palma F."/>
            <person name="Alfoldi J."/>
            <person name="Heiman D."/>
            <person name="Young S."/>
            <person name="Grabherr M."/>
            <person name="Johnson J."/>
            <person name="Lander E.S."/>
            <person name="Lindblad-Toh K."/>
        </authorList>
    </citation>
    <scope>NUCLEOTIDE SEQUENCE [LARGE SCALE GENOMIC DNA]</scope>
    <source>
        <strain evidence="23 24">JBL SC #1</strain>
    </source>
</reference>
<keyword evidence="6 20" id="KW-0812">Transmembrane</keyword>
<dbReference type="InterPro" id="IPR039707">
    <property type="entry name" value="MPEG1"/>
</dbReference>
<evidence type="ECO:0000256" key="21">
    <source>
        <dbReference type="SAM" id="SignalP"/>
    </source>
</evidence>
<keyword evidence="10 20" id="KW-1133">Transmembrane helix</keyword>
<dbReference type="AlphaFoldDB" id="G1KFN1"/>
<accession>G1KFN1</accession>
<feature type="chain" id="PRO_5032843450" description="Macrophage-expressed gene 1 protein" evidence="21">
    <location>
        <begin position="21"/>
        <end position="722"/>
    </location>
</feature>
<keyword evidence="5" id="KW-0399">Innate immunity</keyword>
<dbReference type="GO" id="GO:0045087">
    <property type="term" value="P:innate immune response"/>
    <property type="evidence" value="ECO:0007669"/>
    <property type="project" value="UniProtKB-KW"/>
</dbReference>
<dbReference type="Ensembl" id="ENSACAT00000006711.3">
    <property type="protein sequence ID" value="ENSACAP00000006566.3"/>
    <property type="gene ID" value="ENSACAG00000006729.3"/>
</dbReference>
<evidence type="ECO:0000259" key="22">
    <source>
        <dbReference type="PROSITE" id="PS51412"/>
    </source>
</evidence>
<keyword evidence="14" id="KW-0325">Glycoprotein</keyword>
<evidence type="ECO:0000256" key="2">
    <source>
        <dbReference type="ARBA" id="ARBA00007256"/>
    </source>
</evidence>
<reference evidence="23" key="3">
    <citation type="submission" date="2025-09" db="UniProtKB">
        <authorList>
            <consortium name="Ensembl"/>
        </authorList>
    </citation>
    <scope>IDENTIFICATION</scope>
</reference>
<keyword evidence="11" id="KW-1064">Adaptive immunity</keyword>
<keyword evidence="4" id="KW-1134">Transmembrane beta strand</keyword>
<keyword evidence="15" id="KW-0968">Cytoplasmic vesicle</keyword>
<dbReference type="GO" id="GO:0042742">
    <property type="term" value="P:defense response to bacterium"/>
    <property type="evidence" value="ECO:0000318"/>
    <property type="project" value="GO_Central"/>
</dbReference>
<dbReference type="GO" id="GO:0022829">
    <property type="term" value="F:wide pore channel activity"/>
    <property type="evidence" value="ECO:0007669"/>
    <property type="project" value="Ensembl"/>
</dbReference>
<reference evidence="23" key="2">
    <citation type="submission" date="2025-08" db="UniProtKB">
        <authorList>
            <consortium name="Ensembl"/>
        </authorList>
    </citation>
    <scope>IDENTIFICATION</scope>
</reference>
<evidence type="ECO:0000256" key="4">
    <source>
        <dbReference type="ARBA" id="ARBA00022452"/>
    </source>
</evidence>
<dbReference type="PANTHER" id="PTHR31463:SF4">
    <property type="entry name" value="MACROPHAGE-EXPRESSED GENE 1 PROTEIN"/>
    <property type="match status" value="1"/>
</dbReference>
<protein>
    <recommendedName>
        <fullName evidence="3">Macrophage-expressed gene 1 protein</fullName>
    </recommendedName>
    <alternativeName>
        <fullName evidence="16">Perforin-2</fullName>
    </alternativeName>
</protein>